<proteinExistence type="predicted"/>
<protein>
    <recommendedName>
        <fullName evidence="3">PiggyBac transposable element-derived protein domain-containing protein</fullName>
    </recommendedName>
</protein>
<accession>A0A5J5ECL8</accession>
<gene>
    <name evidence="1" type="ORF">FN846DRAFT_896081</name>
</gene>
<dbReference type="OrthoDB" id="3938054at2759"/>
<evidence type="ECO:0000313" key="2">
    <source>
        <dbReference type="Proteomes" id="UP000326924"/>
    </source>
</evidence>
<dbReference type="AlphaFoldDB" id="A0A5J5ECL8"/>
<organism evidence="1 2">
    <name type="scientific">Sphaerosporella brunnea</name>
    <dbReference type="NCBI Taxonomy" id="1250544"/>
    <lineage>
        <taxon>Eukaryota</taxon>
        <taxon>Fungi</taxon>
        <taxon>Dikarya</taxon>
        <taxon>Ascomycota</taxon>
        <taxon>Pezizomycotina</taxon>
        <taxon>Pezizomycetes</taxon>
        <taxon>Pezizales</taxon>
        <taxon>Pyronemataceae</taxon>
        <taxon>Sphaerosporella</taxon>
    </lineage>
</organism>
<reference evidence="1 2" key="1">
    <citation type="submission" date="2019-09" db="EMBL/GenBank/DDBJ databases">
        <title>Draft genome of the ectomycorrhizal ascomycete Sphaerosporella brunnea.</title>
        <authorList>
            <consortium name="DOE Joint Genome Institute"/>
            <person name="Benucci G.M."/>
            <person name="Marozzi G."/>
            <person name="Antonielli L."/>
            <person name="Sanchez S."/>
            <person name="Marco P."/>
            <person name="Wang X."/>
            <person name="Falini L.B."/>
            <person name="Barry K."/>
            <person name="Haridas S."/>
            <person name="Lipzen A."/>
            <person name="Labutti K."/>
            <person name="Grigoriev I.V."/>
            <person name="Murat C."/>
            <person name="Martin F."/>
            <person name="Albertini E."/>
            <person name="Donnini D."/>
            <person name="Bonito G."/>
        </authorList>
    </citation>
    <scope>NUCLEOTIDE SEQUENCE [LARGE SCALE GENOMIC DNA]</scope>
    <source>
        <strain evidence="1 2">Sb_GMNB300</strain>
    </source>
</reference>
<keyword evidence="2" id="KW-1185">Reference proteome</keyword>
<dbReference type="Proteomes" id="UP000326924">
    <property type="component" value="Unassembled WGS sequence"/>
</dbReference>
<dbReference type="EMBL" id="VXIS01000463">
    <property type="protein sequence ID" value="KAA8893315.1"/>
    <property type="molecule type" value="Genomic_DNA"/>
</dbReference>
<sequence length="213" mass="24878">MLSTIYQLLEPIKQARKKPRLTSTRGRTICYSFGDEQRMVVPIPCAVNDNNCGNVGVDFSDNYRAAYFTQPITCRNWPPLLFFVFDVAILNAFLLFSRHHYKLYESGRGKRMLSHKVFRLNLAQELAEQAEKEVGDEADFGYRPPRRPNATHYESECHKRTQTHFWYSKTRRISTVPICKNRYTGGRHERSKAMKQKECVRCRFQMPQAGKDG</sequence>
<evidence type="ECO:0008006" key="3">
    <source>
        <dbReference type="Google" id="ProtNLM"/>
    </source>
</evidence>
<dbReference type="PANTHER" id="PTHR46599:SF3">
    <property type="entry name" value="PIGGYBAC TRANSPOSABLE ELEMENT-DERIVED PROTEIN 4"/>
    <property type="match status" value="1"/>
</dbReference>
<dbReference type="PANTHER" id="PTHR46599">
    <property type="entry name" value="PIGGYBAC TRANSPOSABLE ELEMENT-DERIVED PROTEIN 4"/>
    <property type="match status" value="1"/>
</dbReference>
<comment type="caution">
    <text evidence="1">The sequence shown here is derived from an EMBL/GenBank/DDBJ whole genome shotgun (WGS) entry which is preliminary data.</text>
</comment>
<evidence type="ECO:0000313" key="1">
    <source>
        <dbReference type="EMBL" id="KAA8893315.1"/>
    </source>
</evidence>
<name>A0A5J5ECL8_9PEZI</name>
<dbReference type="InParanoid" id="A0A5J5ECL8"/>